<sequence>MPAGLHRWLTSHLPDITAATDSSWPRTHSRVWRLESSTTTAYVKISPSAQSHSRETNAYRHAAAALGSDQVPQLIATNPALRTILTTALPGSVVRDLPLSAKVEARVYELAGRLLRRWHDHPQPVPPQARENLTANLADQAAEATACLNRLDDHLTKPERILVGEAARDLTALAADLPLVYLHGDFSPRNWVWNPQTQTLGLIDFEMADHAPAVQDMVWLFGAVWPTRPDLRASFLTGYGREPTAEEHRALLLLTTRLAVSYLSTGLASNDQVLIDRGHNALEALVRAHA</sequence>
<proteinExistence type="predicted"/>
<gene>
    <name evidence="2" type="ORF">ACFQ07_24515</name>
</gene>
<feature type="domain" description="Aminoglycoside phosphotransferase" evidence="1">
    <location>
        <begin position="29"/>
        <end position="247"/>
    </location>
</feature>
<dbReference type="InterPro" id="IPR011009">
    <property type="entry name" value="Kinase-like_dom_sf"/>
</dbReference>
<evidence type="ECO:0000313" key="3">
    <source>
        <dbReference type="Proteomes" id="UP001597083"/>
    </source>
</evidence>
<accession>A0ABW3CM14</accession>
<dbReference type="Pfam" id="PF01636">
    <property type="entry name" value="APH"/>
    <property type="match status" value="1"/>
</dbReference>
<evidence type="ECO:0000313" key="2">
    <source>
        <dbReference type="EMBL" id="MFD0855428.1"/>
    </source>
</evidence>
<keyword evidence="3" id="KW-1185">Reference proteome</keyword>
<dbReference type="GO" id="GO:0016740">
    <property type="term" value="F:transferase activity"/>
    <property type="evidence" value="ECO:0007669"/>
    <property type="project" value="UniProtKB-KW"/>
</dbReference>
<reference evidence="3" key="1">
    <citation type="journal article" date="2019" name="Int. J. Syst. Evol. Microbiol.">
        <title>The Global Catalogue of Microorganisms (GCM) 10K type strain sequencing project: providing services to taxonomists for standard genome sequencing and annotation.</title>
        <authorList>
            <consortium name="The Broad Institute Genomics Platform"/>
            <consortium name="The Broad Institute Genome Sequencing Center for Infectious Disease"/>
            <person name="Wu L."/>
            <person name="Ma J."/>
        </authorList>
    </citation>
    <scope>NUCLEOTIDE SEQUENCE [LARGE SCALE GENOMIC DNA]</scope>
    <source>
        <strain evidence="3">JCM 31696</strain>
    </source>
</reference>
<dbReference type="Gene3D" id="3.90.1200.10">
    <property type="match status" value="1"/>
</dbReference>
<dbReference type="InterPro" id="IPR002575">
    <property type="entry name" value="Aminoglycoside_PTrfase"/>
</dbReference>
<organism evidence="2 3">
    <name type="scientific">Actinomadura adrarensis</name>
    <dbReference type="NCBI Taxonomy" id="1819600"/>
    <lineage>
        <taxon>Bacteria</taxon>
        <taxon>Bacillati</taxon>
        <taxon>Actinomycetota</taxon>
        <taxon>Actinomycetes</taxon>
        <taxon>Streptosporangiales</taxon>
        <taxon>Thermomonosporaceae</taxon>
        <taxon>Actinomadura</taxon>
    </lineage>
</organism>
<comment type="caution">
    <text evidence="2">The sequence shown here is derived from an EMBL/GenBank/DDBJ whole genome shotgun (WGS) entry which is preliminary data.</text>
</comment>
<dbReference type="EC" id="2.7.1.-" evidence="2"/>
<evidence type="ECO:0000259" key="1">
    <source>
        <dbReference type="Pfam" id="PF01636"/>
    </source>
</evidence>
<protein>
    <submittedName>
        <fullName evidence="2">Aminoglycoside phosphotransferase family protein</fullName>
        <ecNumber evidence="2">2.7.1.-</ecNumber>
    </submittedName>
</protein>
<name>A0ABW3CM14_9ACTN</name>
<dbReference type="Proteomes" id="UP001597083">
    <property type="component" value="Unassembled WGS sequence"/>
</dbReference>
<dbReference type="EMBL" id="JBHTIR010003575">
    <property type="protein sequence ID" value="MFD0855428.1"/>
    <property type="molecule type" value="Genomic_DNA"/>
</dbReference>
<keyword evidence="2" id="KW-0808">Transferase</keyword>
<dbReference type="SUPFAM" id="SSF56112">
    <property type="entry name" value="Protein kinase-like (PK-like)"/>
    <property type="match status" value="1"/>
</dbReference>